<keyword evidence="1" id="KW-0805">Transcription regulation</keyword>
<dbReference type="PRINTS" id="PR00598">
    <property type="entry name" value="HTHMARR"/>
</dbReference>
<dbReference type="InterPro" id="IPR036388">
    <property type="entry name" value="WH-like_DNA-bd_sf"/>
</dbReference>
<keyword evidence="6" id="KW-1185">Reference proteome</keyword>
<evidence type="ECO:0000313" key="5">
    <source>
        <dbReference type="EMBL" id="TGA96735.1"/>
    </source>
</evidence>
<evidence type="ECO:0000313" key="6">
    <source>
        <dbReference type="Proteomes" id="UP000298347"/>
    </source>
</evidence>
<sequence>MAEKNQEQTAEAKDISLKLWVVLTRAEQSIRKRIEENIKSYGLNLTEFGVLELLYHKGDQPIQKIGSKILIASSSTTYVIDQLEKKKLLKRKPCPTDRRVTFAALTDDGTDLMKNIFPQHRNAVDQILGGLNPSEKFEMIEQLKKLGLFAAGQVD</sequence>
<protein>
    <submittedName>
        <fullName evidence="5">MarR family transcriptional regulator</fullName>
    </submittedName>
</protein>
<evidence type="ECO:0000256" key="1">
    <source>
        <dbReference type="ARBA" id="ARBA00023015"/>
    </source>
</evidence>
<dbReference type="AlphaFoldDB" id="A0A4Z0GJE5"/>
<organism evidence="5 6">
    <name type="scientific">Sporolactobacillus shoreae</name>
    <dbReference type="NCBI Taxonomy" id="1465501"/>
    <lineage>
        <taxon>Bacteria</taxon>
        <taxon>Bacillati</taxon>
        <taxon>Bacillota</taxon>
        <taxon>Bacilli</taxon>
        <taxon>Bacillales</taxon>
        <taxon>Sporolactobacillaceae</taxon>
        <taxon>Sporolactobacillus</taxon>
    </lineage>
</organism>
<dbReference type="EMBL" id="SRJD01000020">
    <property type="protein sequence ID" value="TGA96735.1"/>
    <property type="molecule type" value="Genomic_DNA"/>
</dbReference>
<dbReference type="PROSITE" id="PS50995">
    <property type="entry name" value="HTH_MARR_2"/>
    <property type="match status" value="1"/>
</dbReference>
<dbReference type="InterPro" id="IPR036390">
    <property type="entry name" value="WH_DNA-bd_sf"/>
</dbReference>
<comment type="caution">
    <text evidence="5">The sequence shown here is derived from an EMBL/GenBank/DDBJ whole genome shotgun (WGS) entry which is preliminary data.</text>
</comment>
<dbReference type="PANTHER" id="PTHR33164">
    <property type="entry name" value="TRANSCRIPTIONAL REGULATOR, MARR FAMILY"/>
    <property type="match status" value="1"/>
</dbReference>
<dbReference type="SMART" id="SM00347">
    <property type="entry name" value="HTH_MARR"/>
    <property type="match status" value="1"/>
</dbReference>
<keyword evidence="2" id="KW-0238">DNA-binding</keyword>
<dbReference type="RefSeq" id="WP_135349503.1">
    <property type="nucleotide sequence ID" value="NZ_SRJD01000020.1"/>
</dbReference>
<dbReference type="Proteomes" id="UP000298347">
    <property type="component" value="Unassembled WGS sequence"/>
</dbReference>
<gene>
    <name evidence="5" type="ORF">E4665_14470</name>
</gene>
<dbReference type="Gene3D" id="1.10.10.10">
    <property type="entry name" value="Winged helix-like DNA-binding domain superfamily/Winged helix DNA-binding domain"/>
    <property type="match status" value="1"/>
</dbReference>
<reference evidence="5 6" key="1">
    <citation type="journal article" date="2015" name="Int. J. Syst. Evol. Microbiol.">
        <title>Sporolactobacillus shoreae sp. nov. and Sporolactobacillus spathodeae sp. nov., two spore-forming lactic acid bacteria isolated from tree barks in Thailand.</title>
        <authorList>
            <person name="Thamacharoensuk T."/>
            <person name="Kitahara M."/>
            <person name="Ohkuma M."/>
            <person name="Thongchul N."/>
            <person name="Tanasupawat S."/>
        </authorList>
    </citation>
    <scope>NUCLEOTIDE SEQUENCE [LARGE SCALE GENOMIC DNA]</scope>
    <source>
        <strain evidence="5 6">BK92</strain>
    </source>
</reference>
<dbReference type="GO" id="GO:0003700">
    <property type="term" value="F:DNA-binding transcription factor activity"/>
    <property type="evidence" value="ECO:0007669"/>
    <property type="project" value="InterPro"/>
</dbReference>
<dbReference type="Pfam" id="PF01047">
    <property type="entry name" value="MarR"/>
    <property type="match status" value="1"/>
</dbReference>
<dbReference type="GO" id="GO:0003677">
    <property type="term" value="F:DNA binding"/>
    <property type="evidence" value="ECO:0007669"/>
    <property type="project" value="UniProtKB-KW"/>
</dbReference>
<name>A0A4Z0GJE5_9BACL</name>
<dbReference type="OrthoDB" id="9799747at2"/>
<accession>A0A4Z0GJE5</accession>
<dbReference type="PANTHER" id="PTHR33164:SF56">
    <property type="entry name" value="HTH-TYPE TRANSCRIPTIONAL REGULATOR MHQR"/>
    <property type="match status" value="1"/>
</dbReference>
<keyword evidence="3" id="KW-0804">Transcription</keyword>
<proteinExistence type="predicted"/>
<feature type="domain" description="HTH marR-type" evidence="4">
    <location>
        <begin position="16"/>
        <end position="148"/>
    </location>
</feature>
<dbReference type="InterPro" id="IPR039422">
    <property type="entry name" value="MarR/SlyA-like"/>
</dbReference>
<dbReference type="InterPro" id="IPR000835">
    <property type="entry name" value="HTH_MarR-typ"/>
</dbReference>
<evidence type="ECO:0000259" key="4">
    <source>
        <dbReference type="PROSITE" id="PS50995"/>
    </source>
</evidence>
<evidence type="ECO:0000256" key="3">
    <source>
        <dbReference type="ARBA" id="ARBA00023163"/>
    </source>
</evidence>
<dbReference type="GO" id="GO:0006950">
    <property type="term" value="P:response to stress"/>
    <property type="evidence" value="ECO:0007669"/>
    <property type="project" value="TreeGrafter"/>
</dbReference>
<dbReference type="SUPFAM" id="SSF46785">
    <property type="entry name" value="Winged helix' DNA-binding domain"/>
    <property type="match status" value="1"/>
</dbReference>
<evidence type="ECO:0000256" key="2">
    <source>
        <dbReference type="ARBA" id="ARBA00023125"/>
    </source>
</evidence>